<name>A0A8S2RBQ2_9BILA</name>
<dbReference type="InterPro" id="IPR001584">
    <property type="entry name" value="Integrase_cat-core"/>
</dbReference>
<evidence type="ECO:0000313" key="2">
    <source>
        <dbReference type="EMBL" id="CAF1346372.1"/>
    </source>
</evidence>
<dbReference type="Gene3D" id="3.30.420.10">
    <property type="entry name" value="Ribonuclease H-like superfamily/Ribonuclease H"/>
    <property type="match status" value="1"/>
</dbReference>
<gene>
    <name evidence="2" type="ORF">OVA965_LOCUS30586</name>
    <name evidence="3" type="ORF">TMI583_LOCUS31392</name>
</gene>
<dbReference type="InterPro" id="IPR036397">
    <property type="entry name" value="RNaseH_sf"/>
</dbReference>
<protein>
    <recommendedName>
        <fullName evidence="1">Integrase catalytic domain-containing protein</fullName>
    </recommendedName>
</protein>
<evidence type="ECO:0000313" key="4">
    <source>
        <dbReference type="Proteomes" id="UP000682733"/>
    </source>
</evidence>
<dbReference type="GO" id="GO:0003676">
    <property type="term" value="F:nucleic acid binding"/>
    <property type="evidence" value="ECO:0007669"/>
    <property type="project" value="InterPro"/>
</dbReference>
<feature type="domain" description="Integrase catalytic" evidence="1">
    <location>
        <begin position="1"/>
        <end position="71"/>
    </location>
</feature>
<dbReference type="EMBL" id="CAJOBA010043964">
    <property type="protein sequence ID" value="CAF4157306.1"/>
    <property type="molecule type" value="Genomic_DNA"/>
</dbReference>
<dbReference type="EMBL" id="CAJNOK010022331">
    <property type="protein sequence ID" value="CAF1346372.1"/>
    <property type="molecule type" value="Genomic_DNA"/>
</dbReference>
<organism evidence="3 4">
    <name type="scientific">Didymodactylos carnosus</name>
    <dbReference type="NCBI Taxonomy" id="1234261"/>
    <lineage>
        <taxon>Eukaryota</taxon>
        <taxon>Metazoa</taxon>
        <taxon>Spiralia</taxon>
        <taxon>Gnathifera</taxon>
        <taxon>Rotifera</taxon>
        <taxon>Eurotatoria</taxon>
        <taxon>Bdelloidea</taxon>
        <taxon>Philodinida</taxon>
        <taxon>Philodinidae</taxon>
        <taxon>Didymodactylos</taxon>
    </lineage>
</organism>
<accession>A0A8S2RBQ2</accession>
<dbReference type="PROSITE" id="PS50994">
    <property type="entry name" value="INTEGRASE"/>
    <property type="match status" value="1"/>
</dbReference>
<sequence length="209" mass="23041">MCFVRGRPRHPQSQGCVERANGVLTSALGKWMSDENSSHWSEGLLPVVYGINTRMSSTTKCTPYEVMFGQRPRSDQEFWRIVKDNDIQDEEQLPTPIEDSLDQTNVGDSNTNSPAIIENEPYALYPQLDDDPQLDDTTSVAACLFGLSSTSVCTAPVLNPSFFIDNLISFDSPPSKNVSHVLLAPPSVIVLDNFVRGFDVLDDLNSIAA</sequence>
<dbReference type="Proteomes" id="UP000677228">
    <property type="component" value="Unassembled WGS sequence"/>
</dbReference>
<comment type="caution">
    <text evidence="3">The sequence shown here is derived from an EMBL/GenBank/DDBJ whole genome shotgun (WGS) entry which is preliminary data.</text>
</comment>
<dbReference type="AlphaFoldDB" id="A0A8S2RBQ2"/>
<evidence type="ECO:0000259" key="1">
    <source>
        <dbReference type="PROSITE" id="PS50994"/>
    </source>
</evidence>
<dbReference type="InterPro" id="IPR012337">
    <property type="entry name" value="RNaseH-like_sf"/>
</dbReference>
<dbReference type="Proteomes" id="UP000682733">
    <property type="component" value="Unassembled WGS sequence"/>
</dbReference>
<proteinExistence type="predicted"/>
<dbReference type="SUPFAM" id="SSF53098">
    <property type="entry name" value="Ribonuclease H-like"/>
    <property type="match status" value="1"/>
</dbReference>
<evidence type="ECO:0000313" key="3">
    <source>
        <dbReference type="EMBL" id="CAF4157306.1"/>
    </source>
</evidence>
<reference evidence="3" key="1">
    <citation type="submission" date="2021-02" db="EMBL/GenBank/DDBJ databases">
        <authorList>
            <person name="Nowell W R."/>
        </authorList>
    </citation>
    <scope>NUCLEOTIDE SEQUENCE</scope>
</reference>
<dbReference type="GO" id="GO:0015074">
    <property type="term" value="P:DNA integration"/>
    <property type="evidence" value="ECO:0007669"/>
    <property type="project" value="InterPro"/>
</dbReference>